<dbReference type="RefSeq" id="WP_207857718.1">
    <property type="nucleotide sequence ID" value="NZ_JAFREP010000004.1"/>
</dbReference>
<keyword evidence="2" id="KW-1133">Transmembrane helix</keyword>
<name>A0A8J7U397_9BACT</name>
<dbReference type="InterPro" id="IPR012902">
    <property type="entry name" value="N_methyl_site"/>
</dbReference>
<dbReference type="Pfam" id="PF07963">
    <property type="entry name" value="N_methyl"/>
    <property type="match status" value="1"/>
</dbReference>
<organism evidence="3 4">
    <name type="scientific">Acanthopleuribacter pedis</name>
    <dbReference type="NCBI Taxonomy" id="442870"/>
    <lineage>
        <taxon>Bacteria</taxon>
        <taxon>Pseudomonadati</taxon>
        <taxon>Acidobacteriota</taxon>
        <taxon>Holophagae</taxon>
        <taxon>Acanthopleuribacterales</taxon>
        <taxon>Acanthopleuribacteraceae</taxon>
        <taxon>Acanthopleuribacter</taxon>
    </lineage>
</organism>
<dbReference type="Proteomes" id="UP000664417">
    <property type="component" value="Unassembled WGS sequence"/>
</dbReference>
<keyword evidence="1" id="KW-0488">Methylation</keyword>
<dbReference type="InterPro" id="IPR045584">
    <property type="entry name" value="Pilin-like"/>
</dbReference>
<dbReference type="GO" id="GO:0015627">
    <property type="term" value="C:type II protein secretion system complex"/>
    <property type="evidence" value="ECO:0007669"/>
    <property type="project" value="InterPro"/>
</dbReference>
<sequence>MWHNRGRRAFTVLELIIVLTVLGMLAGLATSTHKNTARKSRETVLRHNLAQIRLTLDQYNVDKGRYPDSLQSLVDEGYLRDFPVDPITRSADTWEEVLESEYSDEDSSYEPGVFDVRSGSDERALDGTFYYEW</sequence>
<evidence type="ECO:0000256" key="2">
    <source>
        <dbReference type="SAM" id="Phobius"/>
    </source>
</evidence>
<proteinExistence type="predicted"/>
<gene>
    <name evidence="3" type="ORF">J3U88_06610</name>
</gene>
<dbReference type="PRINTS" id="PR00813">
    <property type="entry name" value="BCTERIALGSPG"/>
</dbReference>
<evidence type="ECO:0000256" key="1">
    <source>
        <dbReference type="ARBA" id="ARBA00022481"/>
    </source>
</evidence>
<protein>
    <submittedName>
        <fullName evidence="3">Prepilin-type N-terminal cleavage/methylation domain-containing protein</fullName>
    </submittedName>
</protein>
<keyword evidence="2" id="KW-0812">Transmembrane</keyword>
<dbReference type="Gene3D" id="3.30.700.10">
    <property type="entry name" value="Glycoprotein, Type 4 Pilin"/>
    <property type="match status" value="1"/>
</dbReference>
<dbReference type="EMBL" id="JAFREP010000004">
    <property type="protein sequence ID" value="MBO1318118.1"/>
    <property type="molecule type" value="Genomic_DNA"/>
</dbReference>
<keyword evidence="2" id="KW-0472">Membrane</keyword>
<dbReference type="AlphaFoldDB" id="A0A8J7U397"/>
<dbReference type="InterPro" id="IPR000983">
    <property type="entry name" value="Bac_GSPG_pilin"/>
</dbReference>
<comment type="caution">
    <text evidence="3">The sequence shown here is derived from an EMBL/GenBank/DDBJ whole genome shotgun (WGS) entry which is preliminary data.</text>
</comment>
<accession>A0A8J7U397</accession>
<evidence type="ECO:0000313" key="4">
    <source>
        <dbReference type="Proteomes" id="UP000664417"/>
    </source>
</evidence>
<keyword evidence="4" id="KW-1185">Reference proteome</keyword>
<dbReference type="GO" id="GO:0015628">
    <property type="term" value="P:protein secretion by the type II secretion system"/>
    <property type="evidence" value="ECO:0007669"/>
    <property type="project" value="InterPro"/>
</dbReference>
<reference evidence="3" key="1">
    <citation type="submission" date="2021-03" db="EMBL/GenBank/DDBJ databases">
        <authorList>
            <person name="Wang G."/>
        </authorList>
    </citation>
    <scope>NUCLEOTIDE SEQUENCE</scope>
    <source>
        <strain evidence="3">KCTC 12899</strain>
    </source>
</reference>
<feature type="transmembrane region" description="Helical" evidence="2">
    <location>
        <begin position="12"/>
        <end position="31"/>
    </location>
</feature>
<dbReference type="NCBIfam" id="TIGR02532">
    <property type="entry name" value="IV_pilin_GFxxxE"/>
    <property type="match status" value="1"/>
</dbReference>
<evidence type="ECO:0000313" key="3">
    <source>
        <dbReference type="EMBL" id="MBO1318118.1"/>
    </source>
</evidence>
<dbReference type="SUPFAM" id="SSF54523">
    <property type="entry name" value="Pili subunits"/>
    <property type="match status" value="1"/>
</dbReference>